<organism evidence="2 3">
    <name type="scientific">Plantactinospora siamensis</name>
    <dbReference type="NCBI Taxonomy" id="555372"/>
    <lineage>
        <taxon>Bacteria</taxon>
        <taxon>Bacillati</taxon>
        <taxon>Actinomycetota</taxon>
        <taxon>Actinomycetes</taxon>
        <taxon>Micromonosporales</taxon>
        <taxon>Micromonosporaceae</taxon>
        <taxon>Plantactinospora</taxon>
    </lineage>
</organism>
<feature type="region of interest" description="Disordered" evidence="1">
    <location>
        <begin position="1"/>
        <end position="81"/>
    </location>
</feature>
<evidence type="ECO:0000313" key="2">
    <source>
        <dbReference type="EMBL" id="MFC0566432.1"/>
    </source>
</evidence>
<feature type="compositionally biased region" description="Basic residues" evidence="1">
    <location>
        <begin position="58"/>
        <end position="81"/>
    </location>
</feature>
<reference evidence="2 3" key="1">
    <citation type="submission" date="2024-09" db="EMBL/GenBank/DDBJ databases">
        <authorList>
            <person name="Sun Q."/>
            <person name="Mori K."/>
        </authorList>
    </citation>
    <scope>NUCLEOTIDE SEQUENCE [LARGE SCALE GENOMIC DNA]</scope>
    <source>
        <strain evidence="2 3">TBRC 2205</strain>
    </source>
</reference>
<protein>
    <submittedName>
        <fullName evidence="2">Uncharacterized protein</fullName>
    </submittedName>
</protein>
<name>A0ABV6P079_9ACTN</name>
<keyword evidence="3" id="KW-1185">Reference proteome</keyword>
<sequence length="81" mass="8699">MPGEIERADDEQSCLPGQCSRHGGGRTAPGGADGAGPEAPPPARRPDCQSARPGWAGAHRHLGVRPRTRGARRERPPRRWC</sequence>
<dbReference type="Proteomes" id="UP001589894">
    <property type="component" value="Unassembled WGS sequence"/>
</dbReference>
<proteinExistence type="predicted"/>
<dbReference type="RefSeq" id="WP_377341063.1">
    <property type="nucleotide sequence ID" value="NZ_JBHLUE010000016.1"/>
</dbReference>
<evidence type="ECO:0000256" key="1">
    <source>
        <dbReference type="SAM" id="MobiDB-lite"/>
    </source>
</evidence>
<gene>
    <name evidence="2" type="ORF">ACFFHU_20125</name>
</gene>
<evidence type="ECO:0000313" key="3">
    <source>
        <dbReference type="Proteomes" id="UP001589894"/>
    </source>
</evidence>
<comment type="caution">
    <text evidence="2">The sequence shown here is derived from an EMBL/GenBank/DDBJ whole genome shotgun (WGS) entry which is preliminary data.</text>
</comment>
<dbReference type="EMBL" id="JBHLUE010000016">
    <property type="protein sequence ID" value="MFC0566432.1"/>
    <property type="molecule type" value="Genomic_DNA"/>
</dbReference>
<accession>A0ABV6P079</accession>
<feature type="compositionally biased region" description="Gly residues" evidence="1">
    <location>
        <begin position="25"/>
        <end position="34"/>
    </location>
</feature>